<evidence type="ECO:0000256" key="1">
    <source>
        <dbReference type="ARBA" id="ARBA00004395"/>
    </source>
</evidence>
<dbReference type="InterPro" id="IPR013167">
    <property type="entry name" value="COG4_M"/>
</dbReference>
<evidence type="ECO:0000313" key="10">
    <source>
        <dbReference type="EMBL" id="BES89092.1"/>
    </source>
</evidence>
<dbReference type="InterPro" id="IPR048684">
    <property type="entry name" value="COG4_C"/>
</dbReference>
<dbReference type="Gene3D" id="1.10.287.1060">
    <property type="entry name" value="ESAT-6-like"/>
    <property type="match status" value="1"/>
</dbReference>
<evidence type="ECO:0000256" key="2">
    <source>
        <dbReference type="ARBA" id="ARBA00009215"/>
    </source>
</evidence>
<evidence type="ECO:0000313" key="11">
    <source>
        <dbReference type="Proteomes" id="UP001307889"/>
    </source>
</evidence>
<evidence type="ECO:0000256" key="8">
    <source>
        <dbReference type="ARBA" id="ARBA00031340"/>
    </source>
</evidence>
<sequence>MASIIDLIDEEHRALYAKICEEEEKVTKELQAAVSRHPLLDAKVRNITKVIPNLELISNDARQLSDMIGFASTLIEGVSVKVRRLDLARSRISECQQRVHDLLDLQLCCDGVESAMNSGDFEKAAGHVHRYLSMDQRLLEKTADDVDQDSAAVNNSIRLLQDAAGKLSHILAEKFSEAVKNDDVASVERFFKLFPLLDMHDRGLDEYSTYLSNQIQIFAKTKLKSALENKNTDKRAGILFADVVTLLFEEIASTVEVHQPLVETYYGPGRILKLILRLQEECDKQVKIILNELWRSRQLERLASLVRDRNKPANSAKPDPKDLDQLLGELTIIQSRYHLYLKFLRRKVAGDRSVDDGVEQRNLLAELEGKLQNSNLCRLMQELLNNYLLLEHFYMEESVKKAIQLDSVETGTPTSSMIDDVFFIVKKCIRRASMSSNIDGVCVVINNACAVLETELCSSLMHTMKIGFPSGYIDLTQAYNVMIQGRLQTTDAEQSKAIFIAHLNNADVGADYINTLCTSLVDEVNCSTELERRKLESCLTGLSSVSVALGGAQELGHQQLRNTAIKPRVLSWLESFTTLSHVLTEEEFSSYEANEPFIRGFIGNIDNFLTEFKGQLTSNNYETLVSILATEVNNLMEKVVLKTEFNRFGGLALDKEVRALVSYFSTATSWSVRDKLARLTQVATVLNLEQVNEINEYWGSSPVPWRLSLQEIKKLLKLRTDFSSDDISKLHS</sequence>
<keyword evidence="7" id="KW-0472">Membrane</keyword>
<keyword evidence="11" id="KW-1185">Reference proteome</keyword>
<keyword evidence="4" id="KW-0813">Transport</keyword>
<organism evidence="10 11">
    <name type="scientific">Nesidiocoris tenuis</name>
    <dbReference type="NCBI Taxonomy" id="355587"/>
    <lineage>
        <taxon>Eukaryota</taxon>
        <taxon>Metazoa</taxon>
        <taxon>Ecdysozoa</taxon>
        <taxon>Arthropoda</taxon>
        <taxon>Hexapoda</taxon>
        <taxon>Insecta</taxon>
        <taxon>Pterygota</taxon>
        <taxon>Neoptera</taxon>
        <taxon>Paraneoptera</taxon>
        <taxon>Hemiptera</taxon>
        <taxon>Heteroptera</taxon>
        <taxon>Panheteroptera</taxon>
        <taxon>Cimicomorpha</taxon>
        <taxon>Miridae</taxon>
        <taxon>Dicyphina</taxon>
        <taxon>Nesidiocoris</taxon>
    </lineage>
</organism>
<dbReference type="PANTHER" id="PTHR24016">
    <property type="entry name" value="CONSERVED OLIGOMERIC GOLGI COMPLEX SUBUNIT 4"/>
    <property type="match status" value="1"/>
</dbReference>
<dbReference type="Gene3D" id="1.20.58.1970">
    <property type="match status" value="1"/>
</dbReference>
<dbReference type="InterPro" id="IPR048682">
    <property type="entry name" value="COG4"/>
</dbReference>
<evidence type="ECO:0000256" key="3">
    <source>
        <dbReference type="ARBA" id="ARBA00020975"/>
    </source>
</evidence>
<dbReference type="Proteomes" id="UP001307889">
    <property type="component" value="Chromosome 1"/>
</dbReference>
<dbReference type="PANTHER" id="PTHR24016:SF0">
    <property type="entry name" value="CONSERVED OLIGOMERIC GOLGI COMPLEX SUBUNIT 4"/>
    <property type="match status" value="1"/>
</dbReference>
<feature type="domain" description="COG4 transport protein middle alpha-helical bundle" evidence="9">
    <location>
        <begin position="160"/>
        <end position="465"/>
    </location>
</feature>
<evidence type="ECO:0000256" key="6">
    <source>
        <dbReference type="ARBA" id="ARBA00023034"/>
    </source>
</evidence>
<name>A0ABN7AFL9_9HEMI</name>
<dbReference type="Pfam" id="PF08318">
    <property type="entry name" value="COG4_m"/>
    <property type="match status" value="1"/>
</dbReference>
<dbReference type="SMART" id="SM00762">
    <property type="entry name" value="Cog4"/>
    <property type="match status" value="1"/>
</dbReference>
<proteinExistence type="inferred from homology"/>
<evidence type="ECO:0000256" key="4">
    <source>
        <dbReference type="ARBA" id="ARBA00022448"/>
    </source>
</evidence>
<evidence type="ECO:0000256" key="5">
    <source>
        <dbReference type="ARBA" id="ARBA00022927"/>
    </source>
</evidence>
<keyword evidence="5" id="KW-0653">Protein transport</keyword>
<dbReference type="Pfam" id="PF20663">
    <property type="entry name" value="COG4_N"/>
    <property type="match status" value="1"/>
</dbReference>
<evidence type="ECO:0000259" key="9">
    <source>
        <dbReference type="SMART" id="SM00762"/>
    </source>
</evidence>
<reference evidence="10 11" key="1">
    <citation type="submission" date="2023-09" db="EMBL/GenBank/DDBJ databases">
        <title>Nesidiocoris tenuis whole genome shotgun sequence.</title>
        <authorList>
            <person name="Shibata T."/>
            <person name="Shimoda M."/>
            <person name="Kobayashi T."/>
            <person name="Uehara T."/>
        </authorList>
    </citation>
    <scope>NUCLEOTIDE SEQUENCE [LARGE SCALE GENOMIC DNA]</scope>
    <source>
        <strain evidence="10 11">Japan</strain>
    </source>
</reference>
<dbReference type="InterPro" id="IPR048680">
    <property type="entry name" value="COG4_N"/>
</dbReference>
<keyword evidence="6" id="KW-0333">Golgi apparatus</keyword>
<comment type="similarity">
    <text evidence="2">Belongs to the COG4 family.</text>
</comment>
<protein>
    <recommendedName>
        <fullName evidence="3">Conserved oligomeric Golgi complex subunit 4</fullName>
    </recommendedName>
    <alternativeName>
        <fullName evidence="8">Component of oligomeric Golgi complex 4</fullName>
    </alternativeName>
</protein>
<dbReference type="Pfam" id="PF20662">
    <property type="entry name" value="COG4_C"/>
    <property type="match status" value="1"/>
</dbReference>
<accession>A0ABN7AFL9</accession>
<comment type="subcellular location">
    <subcellularLocation>
        <location evidence="1">Golgi apparatus membrane</location>
        <topology evidence="1">Peripheral membrane protein</topology>
    </subcellularLocation>
</comment>
<dbReference type="EMBL" id="AP028909">
    <property type="protein sequence ID" value="BES89092.1"/>
    <property type="molecule type" value="Genomic_DNA"/>
</dbReference>
<evidence type="ECO:0000256" key="7">
    <source>
        <dbReference type="ARBA" id="ARBA00023136"/>
    </source>
</evidence>
<gene>
    <name evidence="10" type="ORF">NTJ_01899</name>
</gene>